<dbReference type="PROSITE" id="PS00036">
    <property type="entry name" value="BZIP_BASIC"/>
    <property type="match status" value="1"/>
</dbReference>
<feature type="compositionally biased region" description="Polar residues" evidence="1">
    <location>
        <begin position="353"/>
        <end position="372"/>
    </location>
</feature>
<evidence type="ECO:0000313" key="3">
    <source>
        <dbReference type="EMBL" id="RXK41710.1"/>
    </source>
</evidence>
<reference evidence="3 4" key="1">
    <citation type="submission" date="2016-06" db="EMBL/GenBank/DDBJ databases">
        <title>Evolution of pathogenesis and genome organization in the Tremellales.</title>
        <authorList>
            <person name="Cuomo C."/>
            <person name="Litvintseva A."/>
            <person name="Heitman J."/>
            <person name="Chen Y."/>
            <person name="Sun S."/>
            <person name="Springer D."/>
            <person name="Dromer F."/>
            <person name="Young S."/>
            <person name="Zeng Q."/>
            <person name="Chapman S."/>
            <person name="Gujja S."/>
            <person name="Saif S."/>
            <person name="Birren B."/>
        </authorList>
    </citation>
    <scope>NUCLEOTIDE SEQUENCE [LARGE SCALE GENOMIC DNA]</scope>
    <source>
        <strain evidence="3 4">ATCC 28783</strain>
    </source>
</reference>
<evidence type="ECO:0000313" key="4">
    <source>
        <dbReference type="Proteomes" id="UP000289152"/>
    </source>
</evidence>
<protein>
    <recommendedName>
        <fullName evidence="2">BZIP domain-containing protein</fullName>
    </recommendedName>
</protein>
<sequence length="394" mass="44336">MNAGHPYARPESIPQPQQAQSFHIPISQSAQLYQPYNALPYPHQDPSPPNRRGPNRSSRVSEEEEGRSRNAVAQRRHREKRKAHLRALEEAVARHDLEMEAAAQHIHSLTYRLQSTPPNEAAARLLADNNFLRAENAEFRRHLHAYRAHFGELQPHQLDVAVEAGSFYSPPEEDRDNSPPTKRAEPRPEHGQVEQTEFTRHSPPRLPGIEYGLRHPQVQESMPSMPSTATSISAMSTSSSFPLPHGMPQYQTPVSHSHRNLHSASSAPSTSPFVHSGSYHNDLHHCTPQTSHSDLSIQSLPYQHHTTHETPQMTNEPELDEHHYNPTMYPTTADQPHPQSLPRVGQMLIPSGPGSSNWQGTYRPQGDETWTGQAGGYGVNYPQETEEWVGEEVD</sequence>
<feature type="compositionally biased region" description="Acidic residues" evidence="1">
    <location>
        <begin position="384"/>
        <end position="394"/>
    </location>
</feature>
<proteinExistence type="predicted"/>
<dbReference type="InterPro" id="IPR004827">
    <property type="entry name" value="bZIP"/>
</dbReference>
<dbReference type="GO" id="GO:0003700">
    <property type="term" value="F:DNA-binding transcription factor activity"/>
    <property type="evidence" value="ECO:0007669"/>
    <property type="project" value="InterPro"/>
</dbReference>
<feature type="compositionally biased region" description="Basic and acidic residues" evidence="1">
    <location>
        <begin position="182"/>
        <end position="200"/>
    </location>
</feature>
<feature type="region of interest" description="Disordered" evidence="1">
    <location>
        <begin position="351"/>
        <end position="394"/>
    </location>
</feature>
<organism evidence="3 4">
    <name type="scientific">Tremella mesenterica</name>
    <name type="common">Jelly fungus</name>
    <dbReference type="NCBI Taxonomy" id="5217"/>
    <lineage>
        <taxon>Eukaryota</taxon>
        <taxon>Fungi</taxon>
        <taxon>Dikarya</taxon>
        <taxon>Basidiomycota</taxon>
        <taxon>Agaricomycotina</taxon>
        <taxon>Tremellomycetes</taxon>
        <taxon>Tremellales</taxon>
        <taxon>Tremellaceae</taxon>
        <taxon>Tremella</taxon>
    </lineage>
</organism>
<evidence type="ECO:0000259" key="2">
    <source>
        <dbReference type="PROSITE" id="PS00036"/>
    </source>
</evidence>
<dbReference type="AlphaFoldDB" id="A0A4Q1BUK6"/>
<feature type="compositionally biased region" description="Polar residues" evidence="1">
    <location>
        <begin position="262"/>
        <end position="273"/>
    </location>
</feature>
<keyword evidence="4" id="KW-1185">Reference proteome</keyword>
<dbReference type="OrthoDB" id="3257643at2759"/>
<feature type="region of interest" description="Disordered" evidence="1">
    <location>
        <begin position="167"/>
        <end position="295"/>
    </location>
</feature>
<dbReference type="VEuPathDB" id="FungiDB:TREMEDRAFT_61650"/>
<evidence type="ECO:0000256" key="1">
    <source>
        <dbReference type="SAM" id="MobiDB-lite"/>
    </source>
</evidence>
<dbReference type="Proteomes" id="UP000289152">
    <property type="component" value="Unassembled WGS sequence"/>
</dbReference>
<feature type="region of interest" description="Disordered" evidence="1">
    <location>
        <begin position="1"/>
        <end position="81"/>
    </location>
</feature>
<dbReference type="EMBL" id="SDIL01000006">
    <property type="protein sequence ID" value="RXK41710.1"/>
    <property type="molecule type" value="Genomic_DNA"/>
</dbReference>
<name>A0A4Q1BUK6_TREME</name>
<dbReference type="CDD" id="cd14688">
    <property type="entry name" value="bZIP_YAP"/>
    <property type="match status" value="1"/>
</dbReference>
<dbReference type="InParanoid" id="A0A4Q1BUK6"/>
<comment type="caution">
    <text evidence="3">The sequence shown here is derived from an EMBL/GenBank/DDBJ whole genome shotgun (WGS) entry which is preliminary data.</text>
</comment>
<accession>A0A4Q1BUK6</accession>
<gene>
    <name evidence="3" type="ORF">M231_00945</name>
</gene>
<feature type="compositionally biased region" description="Polar residues" evidence="1">
    <location>
        <begin position="14"/>
        <end position="34"/>
    </location>
</feature>
<feature type="domain" description="BZIP" evidence="2">
    <location>
        <begin position="67"/>
        <end position="80"/>
    </location>
</feature>
<feature type="compositionally biased region" description="Low complexity" evidence="1">
    <location>
        <begin position="221"/>
        <end position="240"/>
    </location>
</feature>